<gene>
    <name evidence="2" type="ORF">XELAEV_18017516mg</name>
</gene>
<evidence type="ECO:0000256" key="1">
    <source>
        <dbReference type="SAM" id="Phobius"/>
    </source>
</evidence>
<accession>A0A974DDB2</accession>
<keyword evidence="1" id="KW-1133">Transmembrane helix</keyword>
<keyword evidence="1" id="KW-0472">Membrane</keyword>
<dbReference type="Proteomes" id="UP000694892">
    <property type="component" value="Chromosome 3L"/>
</dbReference>
<keyword evidence="1" id="KW-0812">Transmembrane</keyword>
<proteinExistence type="predicted"/>
<protein>
    <submittedName>
        <fullName evidence="2">Uncharacterized protein</fullName>
    </submittedName>
</protein>
<feature type="transmembrane region" description="Helical" evidence="1">
    <location>
        <begin position="12"/>
        <end position="33"/>
    </location>
</feature>
<dbReference type="AlphaFoldDB" id="A0A974DDB2"/>
<evidence type="ECO:0000313" key="2">
    <source>
        <dbReference type="EMBL" id="OCT88886.1"/>
    </source>
</evidence>
<dbReference type="EMBL" id="CM004470">
    <property type="protein sequence ID" value="OCT88886.1"/>
    <property type="molecule type" value="Genomic_DNA"/>
</dbReference>
<reference evidence="3" key="1">
    <citation type="journal article" date="2016" name="Nature">
        <title>Genome evolution in the allotetraploid frog Xenopus laevis.</title>
        <authorList>
            <person name="Session A.M."/>
            <person name="Uno Y."/>
            <person name="Kwon T."/>
            <person name="Chapman J.A."/>
            <person name="Toyoda A."/>
            <person name="Takahashi S."/>
            <person name="Fukui A."/>
            <person name="Hikosaka A."/>
            <person name="Suzuki A."/>
            <person name="Kondo M."/>
            <person name="van Heeringen S.J."/>
            <person name="Quigley I."/>
            <person name="Heinz S."/>
            <person name="Ogino H."/>
            <person name="Ochi H."/>
            <person name="Hellsten U."/>
            <person name="Lyons J.B."/>
            <person name="Simakov O."/>
            <person name="Putnam N."/>
            <person name="Stites J."/>
            <person name="Kuroki Y."/>
            <person name="Tanaka T."/>
            <person name="Michiue T."/>
            <person name="Watanabe M."/>
            <person name="Bogdanovic O."/>
            <person name="Lister R."/>
            <person name="Georgiou G."/>
            <person name="Paranjpe S.S."/>
            <person name="van Kruijsbergen I."/>
            <person name="Shu S."/>
            <person name="Carlson J."/>
            <person name="Kinoshita T."/>
            <person name="Ohta Y."/>
            <person name="Mawaribuchi S."/>
            <person name="Jenkins J."/>
            <person name="Grimwood J."/>
            <person name="Schmutz J."/>
            <person name="Mitros T."/>
            <person name="Mozaffari S.V."/>
            <person name="Suzuki Y."/>
            <person name="Haramoto Y."/>
            <person name="Yamamoto T.S."/>
            <person name="Takagi C."/>
            <person name="Heald R."/>
            <person name="Miller K."/>
            <person name="Haudenschild C."/>
            <person name="Kitzman J."/>
            <person name="Nakayama T."/>
            <person name="Izutsu Y."/>
            <person name="Robert J."/>
            <person name="Fortriede J."/>
            <person name="Burns K."/>
            <person name="Lotay V."/>
            <person name="Karimi K."/>
            <person name="Yasuoka Y."/>
            <person name="Dichmann D.S."/>
            <person name="Flajnik M.F."/>
            <person name="Houston D.W."/>
            <person name="Shendure J."/>
            <person name="DuPasquier L."/>
            <person name="Vize P.D."/>
            <person name="Zorn A.M."/>
            <person name="Ito M."/>
            <person name="Marcotte E.M."/>
            <person name="Wallingford J.B."/>
            <person name="Ito Y."/>
            <person name="Asashima M."/>
            <person name="Ueno N."/>
            <person name="Matsuda Y."/>
            <person name="Veenstra G.J."/>
            <person name="Fujiyama A."/>
            <person name="Harland R.M."/>
            <person name="Taira M."/>
            <person name="Rokhsar D.S."/>
        </authorList>
    </citation>
    <scope>NUCLEOTIDE SEQUENCE [LARGE SCALE GENOMIC DNA]</scope>
    <source>
        <strain evidence="3">J</strain>
    </source>
</reference>
<sequence length="72" mass="8021">MNMTEVISSDQIIALFLPTIDFVALGCLGVFYFKLTNVLCKKTQCYRVQEINTEATSYLTPLWQGTVVGGLL</sequence>
<evidence type="ECO:0000313" key="3">
    <source>
        <dbReference type="Proteomes" id="UP000694892"/>
    </source>
</evidence>
<organism evidence="2 3">
    <name type="scientific">Xenopus laevis</name>
    <name type="common">African clawed frog</name>
    <dbReference type="NCBI Taxonomy" id="8355"/>
    <lineage>
        <taxon>Eukaryota</taxon>
        <taxon>Metazoa</taxon>
        <taxon>Chordata</taxon>
        <taxon>Craniata</taxon>
        <taxon>Vertebrata</taxon>
        <taxon>Euteleostomi</taxon>
        <taxon>Amphibia</taxon>
        <taxon>Batrachia</taxon>
        <taxon>Anura</taxon>
        <taxon>Pipoidea</taxon>
        <taxon>Pipidae</taxon>
        <taxon>Xenopodinae</taxon>
        <taxon>Xenopus</taxon>
        <taxon>Xenopus</taxon>
    </lineage>
</organism>
<name>A0A974DDB2_XENLA</name>